<dbReference type="Gene3D" id="3.40.50.1240">
    <property type="entry name" value="Phosphoglycerate mutase-like"/>
    <property type="match status" value="1"/>
</dbReference>
<keyword evidence="1" id="KW-0378">Hydrolase</keyword>
<comment type="caution">
    <text evidence="2">The sequence shown here is derived from an EMBL/GenBank/DDBJ whole genome shotgun (WGS) entry which is preliminary data.</text>
</comment>
<evidence type="ECO:0000313" key="3">
    <source>
        <dbReference type="Proteomes" id="UP000308430"/>
    </source>
</evidence>
<dbReference type="SMART" id="SM00855">
    <property type="entry name" value="PGAM"/>
    <property type="match status" value="1"/>
</dbReference>
<dbReference type="Proteomes" id="UP000308430">
    <property type="component" value="Unassembled WGS sequence"/>
</dbReference>
<evidence type="ECO:0000313" key="2">
    <source>
        <dbReference type="EMBL" id="THF66543.1"/>
    </source>
</evidence>
<dbReference type="EMBL" id="SSOC01000002">
    <property type="protein sequence ID" value="THF66543.1"/>
    <property type="molecule type" value="Genomic_DNA"/>
</dbReference>
<accession>A0A4S4B225</accession>
<dbReference type="PANTHER" id="PTHR20935">
    <property type="entry name" value="PHOSPHOGLYCERATE MUTASE-RELATED"/>
    <property type="match status" value="1"/>
</dbReference>
<dbReference type="RefSeq" id="WP_136347484.1">
    <property type="nucleotide sequence ID" value="NZ_SSOC01000002.1"/>
</dbReference>
<dbReference type="AlphaFoldDB" id="A0A4S4B225"/>
<dbReference type="OrthoDB" id="280692at2"/>
<dbReference type="InterPro" id="IPR051021">
    <property type="entry name" value="Mito_Ser/Thr_phosphatase"/>
</dbReference>
<evidence type="ECO:0000256" key="1">
    <source>
        <dbReference type="ARBA" id="ARBA00022801"/>
    </source>
</evidence>
<dbReference type="GO" id="GO:0016787">
    <property type="term" value="F:hydrolase activity"/>
    <property type="evidence" value="ECO:0007669"/>
    <property type="project" value="UniProtKB-KW"/>
</dbReference>
<organism evidence="2 3">
    <name type="scientific">Pseudothauera nasutitermitis</name>
    <dbReference type="NCBI Taxonomy" id="2565930"/>
    <lineage>
        <taxon>Bacteria</taxon>
        <taxon>Pseudomonadati</taxon>
        <taxon>Pseudomonadota</taxon>
        <taxon>Betaproteobacteria</taxon>
        <taxon>Rhodocyclales</taxon>
        <taxon>Zoogloeaceae</taxon>
        <taxon>Pseudothauera</taxon>
    </lineage>
</organism>
<gene>
    <name evidence="2" type="ORF">E6C76_06825</name>
</gene>
<dbReference type="SUPFAM" id="SSF53254">
    <property type="entry name" value="Phosphoglycerate mutase-like"/>
    <property type="match status" value="1"/>
</dbReference>
<dbReference type="CDD" id="cd07067">
    <property type="entry name" value="HP_PGM_like"/>
    <property type="match status" value="1"/>
</dbReference>
<dbReference type="InterPro" id="IPR029033">
    <property type="entry name" value="His_PPase_superfam"/>
</dbReference>
<reference evidence="2 3" key="1">
    <citation type="submission" date="2019-04" db="EMBL/GenBank/DDBJ databases">
        <title>Azoarcus nasutitermitis sp. nov. isolated from termite nest.</title>
        <authorList>
            <person name="Lin S.-Y."/>
            <person name="Hameed A."/>
            <person name="Hsu Y.-H."/>
            <person name="Young C.-C."/>
        </authorList>
    </citation>
    <scope>NUCLEOTIDE SEQUENCE [LARGE SCALE GENOMIC DNA]</scope>
    <source>
        <strain evidence="2 3">CC-YHH838</strain>
    </source>
</reference>
<name>A0A4S4B225_9RHOO</name>
<dbReference type="InterPro" id="IPR013078">
    <property type="entry name" value="His_Pase_superF_clade-1"/>
</dbReference>
<dbReference type="Pfam" id="PF00300">
    <property type="entry name" value="His_Phos_1"/>
    <property type="match status" value="2"/>
</dbReference>
<sequence>MPRIILVRHGQASFGAADYDCLSSQGVEQARHLGKVLHARGENIDALWCGTLLRHQQTAANLLQGSAWALEPRSLAGFDEFDHQQVIARYEPRYSNHQTMVDEIGAATDPHEAFARMYGKALARWYGGTADSDYDEPWNRFQTRCQSALEQVIDRAGRDETHLVVTSGGVIAVLVQAMLGLGNAATMRINWTLANAGMTTLQAGNTRQWQLLSLNEHSHFRGHHRYLLTWR</sequence>
<dbReference type="PANTHER" id="PTHR20935:SF0">
    <property type="entry name" value="SERINE_THREONINE-PROTEIN PHOSPHATASE PGAM5, MITOCHONDRIAL"/>
    <property type="match status" value="1"/>
</dbReference>
<keyword evidence="3" id="KW-1185">Reference proteome</keyword>
<protein>
    <submittedName>
        <fullName evidence="2">Histidine phosphatase family protein</fullName>
    </submittedName>
</protein>
<proteinExistence type="predicted"/>